<dbReference type="InterPro" id="IPR027417">
    <property type="entry name" value="P-loop_NTPase"/>
</dbReference>
<dbReference type="InterPro" id="IPR001806">
    <property type="entry name" value="Small_GTPase"/>
</dbReference>
<gene>
    <name evidence="6" type="ORF">RRG08_061334</name>
</gene>
<dbReference type="PROSITE" id="PS51419">
    <property type="entry name" value="RAB"/>
    <property type="match status" value="1"/>
</dbReference>
<dbReference type="Gene3D" id="3.40.50.300">
    <property type="entry name" value="P-loop containing nucleotide triphosphate hydrolases"/>
    <property type="match status" value="1"/>
</dbReference>
<organism evidence="6 7">
    <name type="scientific">Elysia crispata</name>
    <name type="common">lettuce slug</name>
    <dbReference type="NCBI Taxonomy" id="231223"/>
    <lineage>
        <taxon>Eukaryota</taxon>
        <taxon>Metazoa</taxon>
        <taxon>Spiralia</taxon>
        <taxon>Lophotrochozoa</taxon>
        <taxon>Mollusca</taxon>
        <taxon>Gastropoda</taxon>
        <taxon>Heterobranchia</taxon>
        <taxon>Euthyneura</taxon>
        <taxon>Panpulmonata</taxon>
        <taxon>Sacoglossa</taxon>
        <taxon>Placobranchoidea</taxon>
        <taxon>Plakobranchidae</taxon>
        <taxon>Elysia</taxon>
    </lineage>
</organism>
<evidence type="ECO:0000256" key="2">
    <source>
        <dbReference type="ARBA" id="ARBA00022741"/>
    </source>
</evidence>
<evidence type="ECO:0000256" key="1">
    <source>
        <dbReference type="ARBA" id="ARBA00006270"/>
    </source>
</evidence>
<proteinExistence type="inferred from homology"/>
<protein>
    <submittedName>
        <fullName evidence="6">Uncharacterized protein</fullName>
    </submittedName>
</protein>
<dbReference type="AlphaFoldDB" id="A0AAE1AFR8"/>
<dbReference type="PANTHER" id="PTHR47980">
    <property type="entry name" value="LD44762P"/>
    <property type="match status" value="1"/>
</dbReference>
<dbReference type="NCBIfam" id="TIGR00231">
    <property type="entry name" value="small_GTP"/>
    <property type="match status" value="1"/>
</dbReference>
<dbReference type="InterPro" id="IPR050305">
    <property type="entry name" value="Small_GTPase_Rab"/>
</dbReference>
<keyword evidence="3" id="KW-0342">GTP-binding</keyword>
<keyword evidence="5" id="KW-0636">Prenylation</keyword>
<reference evidence="6" key="1">
    <citation type="journal article" date="2023" name="G3 (Bethesda)">
        <title>A reference genome for the long-term kleptoplast-retaining sea slug Elysia crispata morphotype clarki.</title>
        <authorList>
            <person name="Eastman K.E."/>
            <person name="Pendleton A.L."/>
            <person name="Shaikh M.A."/>
            <person name="Suttiyut T."/>
            <person name="Ogas R."/>
            <person name="Tomko P."/>
            <person name="Gavelis G."/>
            <person name="Widhalm J.R."/>
            <person name="Wisecaver J.H."/>
        </authorList>
    </citation>
    <scope>NUCLEOTIDE SEQUENCE</scope>
    <source>
        <strain evidence="6">ECLA1</strain>
    </source>
</reference>
<evidence type="ECO:0000313" key="7">
    <source>
        <dbReference type="Proteomes" id="UP001283361"/>
    </source>
</evidence>
<accession>A0AAE1AFR8</accession>
<dbReference type="GO" id="GO:0003924">
    <property type="term" value="F:GTPase activity"/>
    <property type="evidence" value="ECO:0007669"/>
    <property type="project" value="InterPro"/>
</dbReference>
<evidence type="ECO:0000256" key="5">
    <source>
        <dbReference type="ARBA" id="ARBA00023289"/>
    </source>
</evidence>
<dbReference type="EMBL" id="JAWDGP010001944">
    <property type="protein sequence ID" value="KAK3786783.1"/>
    <property type="molecule type" value="Genomic_DNA"/>
</dbReference>
<keyword evidence="7" id="KW-1185">Reference proteome</keyword>
<dbReference type="InterPro" id="IPR005225">
    <property type="entry name" value="Small_GTP-bd"/>
</dbReference>
<dbReference type="GO" id="GO:0005525">
    <property type="term" value="F:GTP binding"/>
    <property type="evidence" value="ECO:0007669"/>
    <property type="project" value="UniProtKB-KW"/>
</dbReference>
<dbReference type="SUPFAM" id="SSF52540">
    <property type="entry name" value="P-loop containing nucleoside triphosphate hydrolases"/>
    <property type="match status" value="1"/>
</dbReference>
<evidence type="ECO:0000256" key="4">
    <source>
        <dbReference type="ARBA" id="ARBA00023288"/>
    </source>
</evidence>
<dbReference type="PROSITE" id="PS51421">
    <property type="entry name" value="RAS"/>
    <property type="match status" value="1"/>
</dbReference>
<dbReference type="Pfam" id="PF00071">
    <property type="entry name" value="Ras"/>
    <property type="match status" value="1"/>
</dbReference>
<evidence type="ECO:0000313" key="6">
    <source>
        <dbReference type="EMBL" id="KAK3786783.1"/>
    </source>
</evidence>
<dbReference type="SMART" id="SM00174">
    <property type="entry name" value="RHO"/>
    <property type="match status" value="1"/>
</dbReference>
<evidence type="ECO:0000256" key="3">
    <source>
        <dbReference type="ARBA" id="ARBA00023134"/>
    </source>
</evidence>
<dbReference type="Proteomes" id="UP001283361">
    <property type="component" value="Unassembled WGS sequence"/>
</dbReference>
<keyword evidence="2" id="KW-0547">Nucleotide-binding</keyword>
<dbReference type="SMART" id="SM00175">
    <property type="entry name" value="RAB"/>
    <property type="match status" value="1"/>
</dbReference>
<sequence>MEVDGIQALAVIWTSDTMMSNRCASGVFYTDVISHVEAEEGGARVIDLPHLPPVMYPRTQWCRVHFPCGISSCLPGDTAGQERYRTITTAYYRGAMGFLLMYDITNEESFQAVQDWIYQIKFHTTSSVPVILIGHKCDMEAERVVTTEQGATLARQLGTGYTSPDILPLSVSFPSPYTVPCHMAGQAAWYWLHFS</sequence>
<keyword evidence="4" id="KW-0449">Lipoprotein</keyword>
<dbReference type="FunFam" id="3.40.50.300:FF:001447">
    <property type="entry name" value="Ras-related protein Rab-1B"/>
    <property type="match status" value="1"/>
</dbReference>
<name>A0AAE1AFR8_9GAST</name>
<dbReference type="SMART" id="SM00173">
    <property type="entry name" value="RAS"/>
    <property type="match status" value="1"/>
</dbReference>
<comment type="caution">
    <text evidence="6">The sequence shown here is derived from an EMBL/GenBank/DDBJ whole genome shotgun (WGS) entry which is preliminary data.</text>
</comment>
<comment type="similarity">
    <text evidence="1">Belongs to the small GTPase superfamily. Rab family.</text>
</comment>